<dbReference type="CDD" id="cd00609">
    <property type="entry name" value="AAT_like"/>
    <property type="match status" value="1"/>
</dbReference>
<evidence type="ECO:0000256" key="2">
    <source>
        <dbReference type="ARBA" id="ARBA00011738"/>
    </source>
</evidence>
<dbReference type="Pfam" id="PF00155">
    <property type="entry name" value="Aminotran_1_2"/>
    <property type="match status" value="1"/>
</dbReference>
<dbReference type="PATRIC" id="fig|1224164.3.peg.166"/>
<dbReference type="KEGG" id="cvt:B843_00830"/>
<name>W5XX84_9CORY</name>
<keyword evidence="4 6" id="KW-0808">Transferase</keyword>
<dbReference type="HAMAP" id="MF_01023">
    <property type="entry name" value="HisC_aminotrans_2"/>
    <property type="match status" value="1"/>
</dbReference>
<dbReference type="InterPro" id="IPR015424">
    <property type="entry name" value="PyrdxlP-dep_Trfase"/>
</dbReference>
<dbReference type="Gene3D" id="3.40.640.10">
    <property type="entry name" value="Type I PLP-dependent aspartate aminotransferase-like (Major domain)"/>
    <property type="match status" value="1"/>
</dbReference>
<dbReference type="Proteomes" id="UP000019222">
    <property type="component" value="Chromosome"/>
</dbReference>
<protein>
    <recommendedName>
        <fullName evidence="6">Histidinol-phosphate aminotransferase</fullName>
        <ecNumber evidence="6">2.6.1.9</ecNumber>
    </recommendedName>
    <alternativeName>
        <fullName evidence="6">Imidazole acetol-phosphate transaminase</fullName>
    </alternativeName>
</protein>
<evidence type="ECO:0000256" key="4">
    <source>
        <dbReference type="ARBA" id="ARBA00022679"/>
    </source>
</evidence>
<comment type="catalytic activity">
    <reaction evidence="6">
        <text>L-histidinol phosphate + 2-oxoglutarate = 3-(imidazol-4-yl)-2-oxopropyl phosphate + L-glutamate</text>
        <dbReference type="Rhea" id="RHEA:23744"/>
        <dbReference type="ChEBI" id="CHEBI:16810"/>
        <dbReference type="ChEBI" id="CHEBI:29985"/>
        <dbReference type="ChEBI" id="CHEBI:57766"/>
        <dbReference type="ChEBI" id="CHEBI:57980"/>
        <dbReference type="EC" id="2.6.1.9"/>
    </reaction>
</comment>
<sequence>MYIRPDLATIPSYVPGKRDDTSLKLSSNEVAFEPLEAAKQAMAEATEKANRYPDLAAVELRTKLGEHLGLSLEEVAVGVGSSALCQQLVQITAGAGDEVVFPWRSFEAYPIFTKVTGATPRAIPLDENGYNDLDAMAAAINDNTKLIFVCNPNNPTGTTLSRDAFDAFLAKVPAHIIVAFDEAYFEFNRDENSPVSTDYVRTHPNVIGLRTFSKAYGLAGVRVGYAFGNAEVIDALNKVALPFGVNVAAQAGAIASLAAREELLARTEETVAVRDEAADHVGAARSQANFIWLPTTPERSAEIAAAMAAEGVIVRSFPEGVRITITNAAETQTLLRAWDRAFGA</sequence>
<dbReference type="STRING" id="1224164.B843_00830"/>
<dbReference type="SUPFAM" id="SSF53383">
    <property type="entry name" value="PLP-dependent transferases"/>
    <property type="match status" value="1"/>
</dbReference>
<evidence type="ECO:0000256" key="5">
    <source>
        <dbReference type="ARBA" id="ARBA00022898"/>
    </source>
</evidence>
<comment type="cofactor">
    <cofactor evidence="1 6">
        <name>pyridoxal 5'-phosphate</name>
        <dbReference type="ChEBI" id="CHEBI:597326"/>
    </cofactor>
</comment>
<evidence type="ECO:0000313" key="9">
    <source>
        <dbReference type="Proteomes" id="UP000019222"/>
    </source>
</evidence>
<dbReference type="GO" id="GO:0000105">
    <property type="term" value="P:L-histidine biosynthetic process"/>
    <property type="evidence" value="ECO:0007669"/>
    <property type="project" value="UniProtKB-UniRule"/>
</dbReference>
<dbReference type="InterPro" id="IPR050106">
    <property type="entry name" value="HistidinolP_aminotransfase"/>
</dbReference>
<dbReference type="PROSITE" id="PS00599">
    <property type="entry name" value="AA_TRANSFER_CLASS_2"/>
    <property type="match status" value="1"/>
</dbReference>
<dbReference type="NCBIfam" id="NF002878">
    <property type="entry name" value="PRK03321.1"/>
    <property type="match status" value="1"/>
</dbReference>
<dbReference type="GO" id="GO:0004400">
    <property type="term" value="F:histidinol-phosphate transaminase activity"/>
    <property type="evidence" value="ECO:0007669"/>
    <property type="project" value="UniProtKB-UniRule"/>
</dbReference>
<evidence type="ECO:0000256" key="1">
    <source>
        <dbReference type="ARBA" id="ARBA00001933"/>
    </source>
</evidence>
<dbReference type="EC" id="2.6.1.9" evidence="6"/>
<evidence type="ECO:0000259" key="7">
    <source>
        <dbReference type="Pfam" id="PF00155"/>
    </source>
</evidence>
<dbReference type="Gene3D" id="3.90.1150.10">
    <property type="entry name" value="Aspartate Aminotransferase, domain 1"/>
    <property type="match status" value="1"/>
</dbReference>
<evidence type="ECO:0000256" key="6">
    <source>
        <dbReference type="HAMAP-Rule" id="MF_01023"/>
    </source>
</evidence>
<dbReference type="InterPro" id="IPR024892">
    <property type="entry name" value="ArAT"/>
</dbReference>
<comment type="subunit">
    <text evidence="2 6">Homodimer.</text>
</comment>
<keyword evidence="3 6" id="KW-0032">Aminotransferase</keyword>
<reference evidence="8 9" key="1">
    <citation type="submission" date="2013-02" db="EMBL/GenBank/DDBJ databases">
        <title>The complete genome sequence of Corynebacterium vitaeruminis DSM 20294.</title>
        <authorList>
            <person name="Ruckert C."/>
            <person name="Albersmeier A."/>
            <person name="Kalinowski J."/>
        </authorList>
    </citation>
    <scope>NUCLEOTIDE SEQUENCE [LARGE SCALE GENOMIC DNA]</scope>
    <source>
        <strain evidence="9">ATCC 10234</strain>
    </source>
</reference>
<comment type="similarity">
    <text evidence="6">Belongs to the class-II pyridoxal-phosphate-dependent aminotransferase family. Histidinol-phosphate aminotransferase subfamily.</text>
</comment>
<dbReference type="eggNOG" id="COG0079">
    <property type="taxonomic scope" value="Bacteria"/>
</dbReference>
<dbReference type="InterPro" id="IPR015421">
    <property type="entry name" value="PyrdxlP-dep_Trfase_major"/>
</dbReference>
<dbReference type="GO" id="GO:0030170">
    <property type="term" value="F:pyridoxal phosphate binding"/>
    <property type="evidence" value="ECO:0007669"/>
    <property type="project" value="InterPro"/>
</dbReference>
<dbReference type="UniPathway" id="UPA00031">
    <property type="reaction ID" value="UER00012"/>
</dbReference>
<keyword evidence="6" id="KW-0028">Amino-acid biosynthesis</keyword>
<feature type="domain" description="Aminotransferase class I/classII large" evidence="7">
    <location>
        <begin position="23"/>
        <end position="336"/>
    </location>
</feature>
<dbReference type="PANTHER" id="PTHR43643:SF3">
    <property type="entry name" value="HISTIDINOL-PHOSPHATE AMINOTRANSFERASE"/>
    <property type="match status" value="1"/>
</dbReference>
<feature type="modified residue" description="N6-(pyridoxal phosphate)lysine" evidence="6">
    <location>
        <position position="214"/>
    </location>
</feature>
<dbReference type="InterPro" id="IPR001917">
    <property type="entry name" value="Aminotrans_II_pyridoxalP_BS"/>
</dbReference>
<evidence type="ECO:0000313" key="8">
    <source>
        <dbReference type="EMBL" id="AHI21562.1"/>
    </source>
</evidence>
<comment type="pathway">
    <text evidence="6">Amino-acid biosynthesis; L-histidine biosynthesis; L-histidine from 5-phospho-alpha-D-ribose 1-diphosphate: step 7/9.</text>
</comment>
<dbReference type="InterPro" id="IPR015422">
    <property type="entry name" value="PyrdxlP-dep_Trfase_small"/>
</dbReference>
<keyword evidence="9" id="KW-1185">Reference proteome</keyword>
<dbReference type="HOGENOM" id="CLU_017584_3_3_11"/>
<dbReference type="AlphaFoldDB" id="W5XX84"/>
<gene>
    <name evidence="6" type="primary">hisC</name>
    <name evidence="8" type="ORF">B843_00830</name>
</gene>
<dbReference type="PANTHER" id="PTHR43643">
    <property type="entry name" value="HISTIDINOL-PHOSPHATE AMINOTRANSFERASE 2"/>
    <property type="match status" value="1"/>
</dbReference>
<proteinExistence type="inferred from homology"/>
<dbReference type="InterPro" id="IPR005861">
    <property type="entry name" value="HisP_aminotrans"/>
</dbReference>
<organism evidence="8 9">
    <name type="scientific">Corynebacterium vitaeruminis DSM 20294</name>
    <dbReference type="NCBI Taxonomy" id="1224164"/>
    <lineage>
        <taxon>Bacteria</taxon>
        <taxon>Bacillati</taxon>
        <taxon>Actinomycetota</taxon>
        <taxon>Actinomycetes</taxon>
        <taxon>Mycobacteriales</taxon>
        <taxon>Corynebacteriaceae</taxon>
        <taxon>Corynebacterium</taxon>
    </lineage>
</organism>
<keyword evidence="5 6" id="KW-0663">Pyridoxal phosphate</keyword>
<keyword evidence="6" id="KW-0368">Histidine biosynthesis</keyword>
<evidence type="ECO:0000256" key="3">
    <source>
        <dbReference type="ARBA" id="ARBA00022576"/>
    </source>
</evidence>
<dbReference type="EMBL" id="CP004353">
    <property type="protein sequence ID" value="AHI21562.1"/>
    <property type="molecule type" value="Genomic_DNA"/>
</dbReference>
<dbReference type="InterPro" id="IPR004839">
    <property type="entry name" value="Aminotransferase_I/II_large"/>
</dbReference>
<accession>W5XX84</accession>